<dbReference type="AlphaFoldDB" id="A0AAW3YS31"/>
<organism evidence="1">
    <name type="scientific">Xenorhabdus szentirmaii</name>
    <dbReference type="NCBI Taxonomy" id="290112"/>
    <lineage>
        <taxon>Bacteria</taxon>
        <taxon>Pseudomonadati</taxon>
        <taxon>Pseudomonadota</taxon>
        <taxon>Gammaproteobacteria</taxon>
        <taxon>Enterobacterales</taxon>
        <taxon>Morganellaceae</taxon>
        <taxon>Xenorhabdus</taxon>
    </lineage>
</organism>
<dbReference type="InterPro" id="IPR010265">
    <property type="entry name" value="Phage_lambda_TipM"/>
</dbReference>
<sequence length="112" mass="12509">MMLDTFHWSPRTSASSTVDFAIRKASFGDGYTQVSGDGLHPRSQKWAVDFIGNESYIRAILTFLDCHQGYKSFVWTPPLSDAGLYRCEGYKTAALGGNKYSLSAEFIQAYHP</sequence>
<dbReference type="EMBL" id="JACXBF010000207">
    <property type="protein sequence ID" value="MBD2800745.1"/>
    <property type="molecule type" value="Genomic_DNA"/>
</dbReference>
<proteinExistence type="predicted"/>
<dbReference type="Pfam" id="PF05939">
    <property type="entry name" value="Phage_min_tail"/>
    <property type="match status" value="1"/>
</dbReference>
<reference evidence="1" key="1">
    <citation type="submission" date="2020-09" db="EMBL/GenBank/DDBJ databases">
        <authorList>
            <person name="Palma L."/>
            <person name="Caballero P."/>
            <person name="Berry C."/>
            <person name="Del Valle E."/>
        </authorList>
    </citation>
    <scope>NUCLEOTIDE SEQUENCE</scope>
    <source>
        <strain evidence="1">M</strain>
    </source>
</reference>
<reference evidence="1" key="2">
    <citation type="journal article" date="2024" name="Toxins">
        <title>Genome Sequence Analysis of Native Xenorhabdus Strains Isolated from Entomopathogenic Nematodes in Argentina.</title>
        <authorList>
            <person name="Palma L."/>
            <person name="Frizzo L."/>
            <person name="Kaiser S."/>
            <person name="Berry C."/>
            <person name="Caballero P."/>
            <person name="Bode H.B."/>
            <person name="Del Valle E.E."/>
        </authorList>
    </citation>
    <scope>NUCLEOTIDE SEQUENCE</scope>
    <source>
        <strain evidence="1">M</strain>
    </source>
</reference>
<comment type="caution">
    <text evidence="1">The sequence shown here is derived from an EMBL/GenBank/DDBJ whole genome shotgun (WGS) entry which is preliminary data.</text>
</comment>
<gene>
    <name evidence="1" type="ORF">ID854_09840</name>
</gene>
<name>A0AAW3YS31_9GAMM</name>
<accession>A0AAW3YS31</accession>
<dbReference type="Proteomes" id="UP001193920">
    <property type="component" value="Unassembled WGS sequence"/>
</dbReference>
<evidence type="ECO:0000313" key="1">
    <source>
        <dbReference type="EMBL" id="MBD2800745.1"/>
    </source>
</evidence>
<protein>
    <submittedName>
        <fullName evidence="1">Phage tail protein</fullName>
    </submittedName>
</protein>